<keyword evidence="4" id="KW-0862">Zinc</keyword>
<evidence type="ECO:0000256" key="1">
    <source>
        <dbReference type="ARBA" id="ARBA00001947"/>
    </source>
</evidence>
<dbReference type="InterPro" id="IPR001279">
    <property type="entry name" value="Metallo-B-lactamas"/>
</dbReference>
<dbReference type="InterPro" id="IPR036866">
    <property type="entry name" value="RibonucZ/Hydroxyglut_hydro"/>
</dbReference>
<evidence type="ECO:0000259" key="6">
    <source>
        <dbReference type="SMART" id="SM00849"/>
    </source>
</evidence>
<dbReference type="Proteomes" id="UP000254848">
    <property type="component" value="Unassembled WGS sequence"/>
</dbReference>
<evidence type="ECO:0000256" key="5">
    <source>
        <dbReference type="SAM" id="MobiDB-lite"/>
    </source>
</evidence>
<dbReference type="GO" id="GO:0046872">
    <property type="term" value="F:metal ion binding"/>
    <property type="evidence" value="ECO:0007669"/>
    <property type="project" value="UniProtKB-KW"/>
</dbReference>
<evidence type="ECO:0000256" key="3">
    <source>
        <dbReference type="ARBA" id="ARBA00022801"/>
    </source>
</evidence>
<keyword evidence="2" id="KW-0479">Metal-binding</keyword>
<feature type="region of interest" description="Disordered" evidence="5">
    <location>
        <begin position="193"/>
        <end position="215"/>
    </location>
</feature>
<dbReference type="InterPro" id="IPR051453">
    <property type="entry name" value="MBL_Glyoxalase_II"/>
</dbReference>
<dbReference type="OrthoDB" id="9802991at2"/>
<reference evidence="7 8" key="1">
    <citation type="submission" date="2018-07" db="EMBL/GenBank/DDBJ databases">
        <title>Genomic Encyclopedia of Type Strains, Phase IV (KMG-IV): sequencing the most valuable type-strain genomes for metagenomic binning, comparative biology and taxonomic classification.</title>
        <authorList>
            <person name="Goeker M."/>
        </authorList>
    </citation>
    <scope>NUCLEOTIDE SEQUENCE [LARGE SCALE GENOMIC DNA]</scope>
    <source>
        <strain evidence="7 8">DSM 103736</strain>
    </source>
</reference>
<evidence type="ECO:0000256" key="2">
    <source>
        <dbReference type="ARBA" id="ARBA00022723"/>
    </source>
</evidence>
<sequence length="215" mass="23315">MKYQIIPVTAFQQNCTLMWCAATRLAVVVDPGGEAGKIRQAINDLGLNVTLILLTHGHLDHVGAAAELSASLGVPVFGPQEEDRFWLEGLPAQSKMFGMPECAVVTPDRWLQEGDVISVGNETLQVLHCPGHTPGHVIYFNPEGRLAQVGDVLFNGSVGRSDFPRGDHQALIDSIKNKLWPLGNDVTFIPGHGPTSTFGAERQSNPYVSDEPPVW</sequence>
<proteinExistence type="predicted"/>
<dbReference type="CDD" id="cd07737">
    <property type="entry name" value="YcbL-like_MBL-fold"/>
    <property type="match status" value="1"/>
</dbReference>
<dbReference type="Gene3D" id="3.60.15.10">
    <property type="entry name" value="Ribonuclease Z/Hydroxyacylglutathione hydrolase-like"/>
    <property type="match status" value="1"/>
</dbReference>
<dbReference type="SMART" id="SM00849">
    <property type="entry name" value="Lactamase_B"/>
    <property type="match status" value="1"/>
</dbReference>
<gene>
    <name evidence="7" type="ORF">C8D90_107234</name>
</gene>
<comment type="cofactor">
    <cofactor evidence="1">
        <name>Zn(2+)</name>
        <dbReference type="ChEBI" id="CHEBI:29105"/>
    </cofactor>
</comment>
<dbReference type="PANTHER" id="PTHR46233">
    <property type="entry name" value="HYDROXYACYLGLUTATHIONE HYDROLASE GLOC"/>
    <property type="match status" value="1"/>
</dbReference>
<keyword evidence="8" id="KW-1185">Reference proteome</keyword>
<dbReference type="SUPFAM" id="SSF56281">
    <property type="entry name" value="Metallo-hydrolase/oxidoreductase"/>
    <property type="match status" value="1"/>
</dbReference>
<organism evidence="7 8">
    <name type="scientific">Enterobacillus tribolii</name>
    <dbReference type="NCBI Taxonomy" id="1487935"/>
    <lineage>
        <taxon>Bacteria</taxon>
        <taxon>Pseudomonadati</taxon>
        <taxon>Pseudomonadota</taxon>
        <taxon>Gammaproteobacteria</taxon>
        <taxon>Enterobacterales</taxon>
        <taxon>Hafniaceae</taxon>
        <taxon>Enterobacillus</taxon>
    </lineage>
</organism>
<dbReference type="PANTHER" id="PTHR46233:SF3">
    <property type="entry name" value="HYDROXYACYLGLUTATHIONE HYDROLASE GLOC"/>
    <property type="match status" value="1"/>
</dbReference>
<dbReference type="Pfam" id="PF00753">
    <property type="entry name" value="Lactamase_B"/>
    <property type="match status" value="1"/>
</dbReference>
<feature type="compositionally biased region" description="Polar residues" evidence="5">
    <location>
        <begin position="194"/>
        <end position="207"/>
    </location>
</feature>
<dbReference type="GO" id="GO:0016787">
    <property type="term" value="F:hydrolase activity"/>
    <property type="evidence" value="ECO:0007669"/>
    <property type="project" value="UniProtKB-KW"/>
</dbReference>
<keyword evidence="3 7" id="KW-0378">Hydrolase</keyword>
<evidence type="ECO:0000313" key="8">
    <source>
        <dbReference type="Proteomes" id="UP000254848"/>
    </source>
</evidence>
<dbReference type="EMBL" id="QRAP01000007">
    <property type="protein sequence ID" value="RDK89581.1"/>
    <property type="molecule type" value="Genomic_DNA"/>
</dbReference>
<dbReference type="AlphaFoldDB" id="A0A370QMJ5"/>
<evidence type="ECO:0000313" key="7">
    <source>
        <dbReference type="EMBL" id="RDK89581.1"/>
    </source>
</evidence>
<evidence type="ECO:0000256" key="4">
    <source>
        <dbReference type="ARBA" id="ARBA00022833"/>
    </source>
</evidence>
<accession>A0A370QMJ5</accession>
<comment type="caution">
    <text evidence="7">The sequence shown here is derived from an EMBL/GenBank/DDBJ whole genome shotgun (WGS) entry which is preliminary data.</text>
</comment>
<protein>
    <submittedName>
        <fullName evidence="7">Glyoxylase-like metal-dependent hydrolase (Beta-lactamase superfamily II)</fullName>
    </submittedName>
</protein>
<name>A0A370QMJ5_9GAMM</name>
<dbReference type="RefSeq" id="WP_115459450.1">
    <property type="nucleotide sequence ID" value="NZ_QRAP01000007.1"/>
</dbReference>
<feature type="domain" description="Metallo-beta-lactamase" evidence="6">
    <location>
        <begin position="12"/>
        <end position="192"/>
    </location>
</feature>